<organism evidence="6 7">
    <name type="scientific">Sulfuriroseicoccus oceanibius</name>
    <dbReference type="NCBI Taxonomy" id="2707525"/>
    <lineage>
        <taxon>Bacteria</taxon>
        <taxon>Pseudomonadati</taxon>
        <taxon>Verrucomicrobiota</taxon>
        <taxon>Verrucomicrobiia</taxon>
        <taxon>Verrucomicrobiales</taxon>
        <taxon>Verrucomicrobiaceae</taxon>
        <taxon>Sulfuriroseicoccus</taxon>
    </lineage>
</organism>
<dbReference type="InterPro" id="IPR050474">
    <property type="entry name" value="Hel308_SKI2-like"/>
</dbReference>
<feature type="compositionally biased region" description="Basic and acidic residues" evidence="5">
    <location>
        <begin position="421"/>
        <end position="431"/>
    </location>
</feature>
<keyword evidence="7" id="KW-1185">Reference proteome</keyword>
<dbReference type="GO" id="GO:0016787">
    <property type="term" value="F:hydrolase activity"/>
    <property type="evidence" value="ECO:0007669"/>
    <property type="project" value="UniProtKB-KW"/>
</dbReference>
<dbReference type="GO" id="GO:0004386">
    <property type="term" value="F:helicase activity"/>
    <property type="evidence" value="ECO:0007669"/>
    <property type="project" value="UniProtKB-KW"/>
</dbReference>
<dbReference type="PANTHER" id="PTHR47961">
    <property type="entry name" value="DNA POLYMERASE THETA, PUTATIVE (AFU_ORTHOLOGUE AFUA_1G05260)-RELATED"/>
    <property type="match status" value="1"/>
</dbReference>
<dbReference type="InterPro" id="IPR027417">
    <property type="entry name" value="P-loop_NTPase"/>
</dbReference>
<keyword evidence="3 6" id="KW-0347">Helicase</keyword>
<dbReference type="SMART" id="SM00490">
    <property type="entry name" value="HELICc"/>
    <property type="match status" value="1"/>
</dbReference>
<dbReference type="Proteomes" id="UP000475117">
    <property type="component" value="Chromosome"/>
</dbReference>
<evidence type="ECO:0000256" key="3">
    <source>
        <dbReference type="ARBA" id="ARBA00022806"/>
    </source>
</evidence>
<dbReference type="PROSITE" id="PS51194">
    <property type="entry name" value="HELICASE_CTER"/>
    <property type="match status" value="1"/>
</dbReference>
<dbReference type="KEGG" id="soa:G3M56_008085"/>
<gene>
    <name evidence="6" type="ORF">G3M56_008085</name>
</gene>
<dbReference type="Pfam" id="PF00270">
    <property type="entry name" value="DEAD"/>
    <property type="match status" value="1"/>
</dbReference>
<keyword evidence="4" id="KW-0067">ATP-binding</keyword>
<dbReference type="SUPFAM" id="SSF52540">
    <property type="entry name" value="P-loop containing nucleoside triphosphate hydrolases"/>
    <property type="match status" value="1"/>
</dbReference>
<dbReference type="Gene3D" id="3.40.50.300">
    <property type="entry name" value="P-loop containing nucleotide triphosphate hydrolases"/>
    <property type="match status" value="2"/>
</dbReference>
<dbReference type="SMART" id="SM00487">
    <property type="entry name" value="DEXDc"/>
    <property type="match status" value="1"/>
</dbReference>
<proteinExistence type="predicted"/>
<keyword evidence="2" id="KW-0378">Hydrolase</keyword>
<accession>A0A6B3L7Y8</accession>
<name>A0A6B3L7Y8_9BACT</name>
<keyword evidence="1" id="KW-0547">Nucleotide-binding</keyword>
<evidence type="ECO:0000313" key="6">
    <source>
        <dbReference type="EMBL" id="QQL43856.1"/>
    </source>
</evidence>
<dbReference type="AlphaFoldDB" id="A0A6B3L7Y8"/>
<dbReference type="EMBL" id="CP066776">
    <property type="protein sequence ID" value="QQL43856.1"/>
    <property type="molecule type" value="Genomic_DNA"/>
</dbReference>
<evidence type="ECO:0000256" key="5">
    <source>
        <dbReference type="SAM" id="MobiDB-lite"/>
    </source>
</evidence>
<dbReference type="GO" id="GO:0003676">
    <property type="term" value="F:nucleic acid binding"/>
    <property type="evidence" value="ECO:0007669"/>
    <property type="project" value="InterPro"/>
</dbReference>
<protein>
    <submittedName>
        <fullName evidence="6">DEAD/DEAH box helicase</fullName>
    </submittedName>
</protein>
<sequence>MDDPFANLSALEIPDIWQQDAVHALRSGHDVVVDAPTGAGKTKIFELLVEARDIQGQAVYTVPTRALANDKFTEWTRKGWNCGIATGDVAKNINAPVVVATLETLREQIIDGNGPALLVIDEYQMIANRVRGLNYELMIALAPQDTQLLLLSGSVANPQHITAWMERIGRSPKLVRVSERPVPLDEQPVELLPRFAPKSITGLLPKLAVGVCMSDMAPLLIFAPHRRNAEKIARQIASALPEDKPLNVPQHGRKDCPAELVSLLGKRVAYHHSGLPYPVRAGLIEPLAKAGQLRVIVATTGLAAGINFSVRSVFVTARSYREGPYIRHIAPDELLQMFGRAGRRGLDEQGYVITTRDSPKPADGHAEALRRTNVVDWPTLLRIMDREAAHGGSPFAAATELCARLFSEQTIRLGFEESDTEETHAPSEEKSPYATAPKRREILASSGEWDAIEDEPELTPLARCLSKTKRGWKPSLQLSAVVDAHFALGVIKRLESKSSSTGWRYVKHVVLATSSGDQDHPDGFRATKAVRKFAKLNQRLLGTHADGPQLAKQLAKQVARTTPGLQLHDLIVQPTTITGIFDLANIRVEAIHDSHGKALLDPPQRVRELDSVTDFIDPETGDVRTAPANSPLRAWRRLALIDHHGVPTRRGVVFSFFQRGEGLAIAAALEESDYLCSELVWHLANLRAGHRFTDVASEGADRLGAVCRKHYGALNYPGYLELGLPPGFGEGAADCLMAWLLDGRRPDFNQLDQLGPGDLERARIEWLSLMRHIHHAPDYDWERWRELQHCAADILERFGDDSRLNLAPALPHDLQRPANLKLVRV</sequence>
<dbReference type="Pfam" id="PF00271">
    <property type="entry name" value="Helicase_C"/>
    <property type="match status" value="1"/>
</dbReference>
<dbReference type="PANTHER" id="PTHR47961:SF8">
    <property type="entry name" value="DEXH-BOX ATP-DEPENDENT RNA HELICASE DEXH15 CHLOROPLASTIC"/>
    <property type="match status" value="1"/>
</dbReference>
<dbReference type="PROSITE" id="PS51192">
    <property type="entry name" value="HELICASE_ATP_BIND_1"/>
    <property type="match status" value="1"/>
</dbReference>
<evidence type="ECO:0000256" key="1">
    <source>
        <dbReference type="ARBA" id="ARBA00022741"/>
    </source>
</evidence>
<dbReference type="GO" id="GO:0005524">
    <property type="term" value="F:ATP binding"/>
    <property type="evidence" value="ECO:0007669"/>
    <property type="project" value="UniProtKB-KW"/>
</dbReference>
<feature type="region of interest" description="Disordered" evidence="5">
    <location>
        <begin position="416"/>
        <end position="438"/>
    </location>
</feature>
<evidence type="ECO:0000256" key="4">
    <source>
        <dbReference type="ARBA" id="ARBA00022840"/>
    </source>
</evidence>
<evidence type="ECO:0000313" key="7">
    <source>
        <dbReference type="Proteomes" id="UP000475117"/>
    </source>
</evidence>
<reference evidence="6 7" key="1">
    <citation type="submission" date="2020-12" db="EMBL/GenBank/DDBJ databases">
        <title>Sulforoseuscoccus oceanibium gen. nov., sp. nov., a representative of the phylum Verrucomicrobia with special cytoplasmic membrane, and proposal of Sulforoseuscoccusaceae fam. nov.</title>
        <authorList>
            <person name="Xi F."/>
        </authorList>
    </citation>
    <scope>NUCLEOTIDE SEQUENCE [LARGE SCALE GENOMIC DNA]</scope>
    <source>
        <strain evidence="6 7">T37</strain>
    </source>
</reference>
<dbReference type="InterPro" id="IPR011545">
    <property type="entry name" value="DEAD/DEAH_box_helicase_dom"/>
</dbReference>
<dbReference type="RefSeq" id="WP_164361873.1">
    <property type="nucleotide sequence ID" value="NZ_CP066776.1"/>
</dbReference>
<dbReference type="InterPro" id="IPR014001">
    <property type="entry name" value="Helicase_ATP-bd"/>
</dbReference>
<evidence type="ECO:0000256" key="2">
    <source>
        <dbReference type="ARBA" id="ARBA00022801"/>
    </source>
</evidence>
<dbReference type="InterPro" id="IPR001650">
    <property type="entry name" value="Helicase_C-like"/>
</dbReference>